<keyword evidence="2" id="KW-0067">ATP-binding</keyword>
<feature type="transmembrane region" description="Helical" evidence="1">
    <location>
        <begin position="183"/>
        <end position="203"/>
    </location>
</feature>
<keyword evidence="3" id="KW-1185">Reference proteome</keyword>
<dbReference type="GO" id="GO:0005524">
    <property type="term" value="F:ATP binding"/>
    <property type="evidence" value="ECO:0007669"/>
    <property type="project" value="UniProtKB-KW"/>
</dbReference>
<evidence type="ECO:0000313" key="3">
    <source>
        <dbReference type="Proteomes" id="UP000053661"/>
    </source>
</evidence>
<protein>
    <submittedName>
        <fullName evidence="2">ATP-binding cassette sub-family A member 9</fullName>
    </submittedName>
</protein>
<sequence>MALWRQQVCAMMRVRFLKLKHEGKFLRPILLFFGMFILPMLMLFIGFQLWDSSSNWEMTASSYFLPTEEKIQNKATNLLIFNDTGSEIEDFIAALKTQNIMPEMTLEKNITSIPLHNGAIKISLEDQSYRFTVMCSAEPINCFPVLMNILSNTFLRLFNSTAHIRVWSKPFYSTQSLEVKSNIFFICLSYMLVLAAGLPPYFAMSSREDYKLQARAQLRLAGLFPSAYWCGQALVDVPLFWTL</sequence>
<evidence type="ECO:0000256" key="1">
    <source>
        <dbReference type="SAM" id="Phobius"/>
    </source>
</evidence>
<organism evidence="2 3">
    <name type="scientific">Tauraco erythrolophus</name>
    <name type="common">Red-crested turaco</name>
    <dbReference type="NCBI Taxonomy" id="121530"/>
    <lineage>
        <taxon>Eukaryota</taxon>
        <taxon>Metazoa</taxon>
        <taxon>Chordata</taxon>
        <taxon>Craniata</taxon>
        <taxon>Vertebrata</taxon>
        <taxon>Euteleostomi</taxon>
        <taxon>Archelosauria</taxon>
        <taxon>Archosauria</taxon>
        <taxon>Dinosauria</taxon>
        <taxon>Saurischia</taxon>
        <taxon>Theropoda</taxon>
        <taxon>Coelurosauria</taxon>
        <taxon>Aves</taxon>
        <taxon>Neognathae</taxon>
        <taxon>Neoaves</taxon>
        <taxon>Otidimorphae</taxon>
        <taxon>Musophagiformes</taxon>
        <taxon>Musophagidae</taxon>
        <taxon>Tauraco</taxon>
    </lineage>
</organism>
<keyword evidence="1" id="KW-0812">Transmembrane</keyword>
<keyword evidence="1" id="KW-0472">Membrane</keyword>
<feature type="transmembrane region" description="Helical" evidence="1">
    <location>
        <begin position="25"/>
        <end position="50"/>
    </location>
</feature>
<evidence type="ECO:0000313" key="2">
    <source>
        <dbReference type="EMBL" id="KFV10382.1"/>
    </source>
</evidence>
<name>A0A093CDH1_TAUER</name>
<reference evidence="2 3" key="1">
    <citation type="submission" date="2014-04" db="EMBL/GenBank/DDBJ databases">
        <title>Genome evolution of avian class.</title>
        <authorList>
            <person name="Zhang G."/>
            <person name="Li C."/>
        </authorList>
    </citation>
    <scope>NUCLEOTIDE SEQUENCE [LARGE SCALE GENOMIC DNA]</scope>
    <source>
        <strain evidence="2">BGI_N340</strain>
    </source>
</reference>
<dbReference type="AlphaFoldDB" id="A0A093CDH1"/>
<dbReference type="Proteomes" id="UP000053661">
    <property type="component" value="Unassembled WGS sequence"/>
</dbReference>
<keyword evidence="2" id="KW-0547">Nucleotide-binding</keyword>
<dbReference type="EMBL" id="KL457666">
    <property type="protein sequence ID" value="KFV10382.1"/>
    <property type="molecule type" value="Genomic_DNA"/>
</dbReference>
<gene>
    <name evidence="2" type="ORF">N340_12674</name>
</gene>
<proteinExistence type="predicted"/>
<feature type="non-terminal residue" evidence="2">
    <location>
        <position position="243"/>
    </location>
</feature>
<keyword evidence="1" id="KW-1133">Transmembrane helix</keyword>
<accession>A0A093CDH1</accession>